<sequence length="44" mass="5160">MRILFAFDLQSHAITLVAGDKTGDWNKWYRDNVPPADDLFDRHL</sequence>
<dbReference type="RefSeq" id="WP_234937751.1">
    <property type="nucleotide sequence ID" value="NZ_JAGIOP010000001.1"/>
</dbReference>
<gene>
    <name evidence="1" type="ORF">JOF57_001728</name>
</gene>
<dbReference type="Pfam" id="PF05973">
    <property type="entry name" value="Gp49"/>
    <property type="match status" value="1"/>
</dbReference>
<accession>A0ABS4ZQR9</accession>
<evidence type="ECO:0000313" key="2">
    <source>
        <dbReference type="Proteomes" id="UP000694460"/>
    </source>
</evidence>
<proteinExistence type="predicted"/>
<reference evidence="1 2" key="1">
    <citation type="submission" date="2021-03" db="EMBL/GenBank/DDBJ databases">
        <title>Sequencing the genomes of 1000 actinobacteria strains.</title>
        <authorList>
            <person name="Klenk H.-P."/>
        </authorList>
    </citation>
    <scope>NUCLEOTIDE SEQUENCE [LARGE SCALE GENOMIC DNA]</scope>
    <source>
        <strain evidence="1 2">DSM 46713</strain>
    </source>
</reference>
<dbReference type="EMBL" id="JAGIOP010000001">
    <property type="protein sequence ID" value="MBP2451843.1"/>
    <property type="molecule type" value="Genomic_DNA"/>
</dbReference>
<dbReference type="Proteomes" id="UP000694460">
    <property type="component" value="Unassembled WGS sequence"/>
</dbReference>
<keyword evidence="2" id="KW-1185">Reference proteome</keyword>
<comment type="caution">
    <text evidence="1">The sequence shown here is derived from an EMBL/GenBank/DDBJ whole genome shotgun (WGS) entry which is preliminary data.</text>
</comment>
<evidence type="ECO:0000313" key="1">
    <source>
        <dbReference type="EMBL" id="MBP2451843.1"/>
    </source>
</evidence>
<name>A0ABS4ZQR9_9MYCO</name>
<dbReference type="InterPro" id="IPR009241">
    <property type="entry name" value="HigB-like"/>
</dbReference>
<organism evidence="1 2">
    <name type="scientific">Mycolicibacterium lutetiense</name>
    <dbReference type="NCBI Taxonomy" id="1641992"/>
    <lineage>
        <taxon>Bacteria</taxon>
        <taxon>Bacillati</taxon>
        <taxon>Actinomycetota</taxon>
        <taxon>Actinomycetes</taxon>
        <taxon>Mycobacteriales</taxon>
        <taxon>Mycobacteriaceae</taxon>
        <taxon>Mycolicibacterium</taxon>
    </lineage>
</organism>
<protein>
    <submittedName>
        <fullName evidence="1">Uncharacterized protein</fullName>
    </submittedName>
</protein>